<keyword evidence="1" id="KW-0238">DNA-binding</keyword>
<evidence type="ECO:0000259" key="3">
    <source>
        <dbReference type="PROSITE" id="PS50937"/>
    </source>
</evidence>
<dbReference type="AlphaFoldDB" id="A0A151A341"/>
<feature type="domain" description="HTH merR-type" evidence="3">
    <location>
        <begin position="1"/>
        <end position="69"/>
    </location>
</feature>
<dbReference type="EMBL" id="LUGM01000002">
    <property type="protein sequence ID" value="KYH13841.1"/>
    <property type="molecule type" value="Genomic_DNA"/>
</dbReference>
<dbReference type="InterPro" id="IPR009061">
    <property type="entry name" value="DNA-bd_dom_put_sf"/>
</dbReference>
<evidence type="ECO:0000313" key="5">
    <source>
        <dbReference type="Proteomes" id="UP000075418"/>
    </source>
</evidence>
<dbReference type="SUPFAM" id="SSF46955">
    <property type="entry name" value="Putative DNA-binding domain"/>
    <property type="match status" value="1"/>
</dbReference>
<dbReference type="GO" id="GO:0003700">
    <property type="term" value="F:DNA-binding transcription factor activity"/>
    <property type="evidence" value="ECO:0007669"/>
    <property type="project" value="InterPro"/>
</dbReference>
<dbReference type="GO" id="GO:0003677">
    <property type="term" value="F:DNA binding"/>
    <property type="evidence" value="ECO:0007669"/>
    <property type="project" value="UniProtKB-KW"/>
</dbReference>
<dbReference type="Proteomes" id="UP000075418">
    <property type="component" value="Unassembled WGS sequence"/>
</dbReference>
<dbReference type="CDD" id="cd01109">
    <property type="entry name" value="HTH_YyaN"/>
    <property type="match status" value="1"/>
</dbReference>
<dbReference type="Pfam" id="PF13411">
    <property type="entry name" value="MerR_1"/>
    <property type="match status" value="1"/>
</dbReference>
<keyword evidence="2" id="KW-0175">Coiled coil</keyword>
<dbReference type="Gene3D" id="1.10.1660.10">
    <property type="match status" value="1"/>
</dbReference>
<dbReference type="SMART" id="SM00422">
    <property type="entry name" value="HTH_MERR"/>
    <property type="match status" value="1"/>
</dbReference>
<evidence type="ECO:0000256" key="1">
    <source>
        <dbReference type="ARBA" id="ARBA00023125"/>
    </source>
</evidence>
<protein>
    <submittedName>
        <fullName evidence="4">Dipicolinate synthase</fullName>
    </submittedName>
</protein>
<evidence type="ECO:0000313" key="4">
    <source>
        <dbReference type="EMBL" id="KYH13841.1"/>
    </source>
</evidence>
<dbReference type="InterPro" id="IPR000551">
    <property type="entry name" value="MerR-type_HTH_dom"/>
</dbReference>
<dbReference type="PROSITE" id="PS50937">
    <property type="entry name" value="HTH_MERR_2"/>
    <property type="match status" value="1"/>
</dbReference>
<reference evidence="4 5" key="1">
    <citation type="submission" date="2016-02" db="EMBL/GenBank/DDBJ databases">
        <title>Draft genome sequence of hydrocarbon degrading Staphylococcus saprophyticus Strain CNV2, isolated from crude-oil contaminated soil from Noonmati Oil Refinery, Guwahati, Assam, India.</title>
        <authorList>
            <person name="Mukherjee A."/>
            <person name="Chettri B."/>
            <person name="Langpoklakpam J."/>
            <person name="Singh A.K."/>
            <person name="Chattopadhyay D.J."/>
        </authorList>
    </citation>
    <scope>NUCLEOTIDE SEQUENCE [LARGE SCALE GENOMIC DNA]</scope>
    <source>
        <strain evidence="4 5">CNV2</strain>
    </source>
</reference>
<dbReference type="RefSeq" id="WP_061854071.1">
    <property type="nucleotide sequence ID" value="NZ_JAIEWX010000002.1"/>
</dbReference>
<proteinExistence type="predicted"/>
<sequence length="124" mass="14996">MYIKEVAQKTNLEPHTIRYYEQEGLLPFIKRDEHGYRNFDESDLGWFDFINCLKITGMSINDLRKIITMTVNGEKNFDSRRKILLDHKRKLEQQQEELNKAFNKVDVKLQYFDDLEKEYNNTNK</sequence>
<gene>
    <name evidence="4" type="ORF">A0131_03345</name>
</gene>
<dbReference type="InterPro" id="IPR047057">
    <property type="entry name" value="MerR_fam"/>
</dbReference>
<feature type="coiled-coil region" evidence="2">
    <location>
        <begin position="81"/>
        <end position="108"/>
    </location>
</feature>
<comment type="caution">
    <text evidence="4">The sequence shown here is derived from an EMBL/GenBank/DDBJ whole genome shotgun (WGS) entry which is preliminary data.</text>
</comment>
<dbReference type="PANTHER" id="PTHR30204:SF82">
    <property type="entry name" value="TRANSCRIPTIONAL REGULATOR, MERR FAMILY"/>
    <property type="match status" value="1"/>
</dbReference>
<organism evidence="4 5">
    <name type="scientific">Staphylococcus kloosii</name>
    <dbReference type="NCBI Taxonomy" id="29384"/>
    <lineage>
        <taxon>Bacteria</taxon>
        <taxon>Bacillati</taxon>
        <taxon>Bacillota</taxon>
        <taxon>Bacilli</taxon>
        <taxon>Bacillales</taxon>
        <taxon>Staphylococcaceae</taxon>
        <taxon>Staphylococcus</taxon>
    </lineage>
</organism>
<evidence type="ECO:0000256" key="2">
    <source>
        <dbReference type="SAM" id="Coils"/>
    </source>
</evidence>
<dbReference type="PANTHER" id="PTHR30204">
    <property type="entry name" value="REDOX-CYCLING DRUG-SENSING TRANSCRIPTIONAL ACTIVATOR SOXR"/>
    <property type="match status" value="1"/>
</dbReference>
<name>A0A151A341_9STAP</name>
<accession>A0A151A341</accession>